<comment type="caution">
    <text evidence="1">The sequence shown here is derived from an EMBL/GenBank/DDBJ whole genome shotgun (WGS) entry which is preliminary data.</text>
</comment>
<organism evidence="1 2">
    <name type="scientific">Marinobacter azerbaijanicus</name>
    <dbReference type="NCBI Taxonomy" id="3050455"/>
    <lineage>
        <taxon>Bacteria</taxon>
        <taxon>Pseudomonadati</taxon>
        <taxon>Pseudomonadota</taxon>
        <taxon>Gammaproteobacteria</taxon>
        <taxon>Pseudomonadales</taxon>
        <taxon>Marinobacteraceae</taxon>
        <taxon>Marinobacter</taxon>
    </lineage>
</organism>
<name>A0ABT7IJM5_9GAMM</name>
<dbReference type="RefSeq" id="WP_285394036.1">
    <property type="nucleotide sequence ID" value="NZ_JASSVS010000028.1"/>
</dbReference>
<keyword evidence="2" id="KW-1185">Reference proteome</keyword>
<proteinExistence type="predicted"/>
<reference evidence="1 2" key="1">
    <citation type="submission" date="2023-06" db="EMBL/GenBank/DDBJ databases">
        <title>Marinobacter azerbaijanicus a moderately halophilic, isolated from Urmia Lake in Azerbaijan region of Iran.</title>
        <authorList>
            <person name="Sanchez-Porro C."/>
            <person name="Aghdam E.M."/>
            <person name="Saheb S.M."/>
            <person name="Tarhriz V."/>
            <person name="Kazemi E."/>
            <person name="Ammozegar M.A."/>
            <person name="Ventosa A."/>
            <person name="Hejazi M.S."/>
        </authorList>
    </citation>
    <scope>NUCLEOTIDE SEQUENCE [LARGE SCALE GENOMIC DNA]</scope>
    <source>
        <strain evidence="1 2">TBZ242</strain>
    </source>
</reference>
<evidence type="ECO:0000313" key="2">
    <source>
        <dbReference type="Proteomes" id="UP001227964"/>
    </source>
</evidence>
<dbReference type="EMBL" id="JASSVS010000028">
    <property type="protein sequence ID" value="MDL0433962.1"/>
    <property type="molecule type" value="Genomic_DNA"/>
</dbReference>
<sequence>MPASANKSRLPLEPGVNGLALDSTGNKHTTDTAYQVELGAVSELLYKRGEVLYKLALSAASAAGAATLTFKAGAVTLKTIALDLTTATVFTGREVVSLAGLEGTQGIAVTLSVDTAADAGITAALYTAVDIEIPLVSGC</sequence>
<accession>A0ABT7IJM5</accession>
<dbReference type="Proteomes" id="UP001227964">
    <property type="component" value="Unassembled WGS sequence"/>
</dbReference>
<protein>
    <submittedName>
        <fullName evidence="1">Uncharacterized protein</fullName>
    </submittedName>
</protein>
<evidence type="ECO:0000313" key="1">
    <source>
        <dbReference type="EMBL" id="MDL0433962.1"/>
    </source>
</evidence>
<gene>
    <name evidence="1" type="ORF">QPM17_22740</name>
</gene>